<name>F8IGG9_ALIAT</name>
<evidence type="ECO:0000313" key="7">
    <source>
        <dbReference type="Proteomes" id="UP000000292"/>
    </source>
</evidence>
<evidence type="ECO:0000256" key="4">
    <source>
        <dbReference type="ARBA" id="ARBA00023136"/>
    </source>
</evidence>
<evidence type="ECO:0000256" key="2">
    <source>
        <dbReference type="ARBA" id="ARBA00022692"/>
    </source>
</evidence>
<dbReference type="EMBL" id="CP002902">
    <property type="protein sequence ID" value="AEJ44249.1"/>
    <property type="molecule type" value="Genomic_DNA"/>
</dbReference>
<proteinExistence type="predicted"/>
<feature type="transmembrane region" description="Helical" evidence="5">
    <location>
        <begin position="12"/>
        <end position="36"/>
    </location>
</feature>
<evidence type="ECO:0000256" key="5">
    <source>
        <dbReference type="SAM" id="Phobius"/>
    </source>
</evidence>
<evidence type="ECO:0000256" key="3">
    <source>
        <dbReference type="ARBA" id="ARBA00022989"/>
    </source>
</evidence>
<dbReference type="PANTHER" id="PTHR35529:SF1">
    <property type="entry name" value="MANGANESE EFFLUX PUMP MNTP-RELATED"/>
    <property type="match status" value="1"/>
</dbReference>
<feature type="transmembrane region" description="Helical" evidence="5">
    <location>
        <begin position="115"/>
        <end position="134"/>
    </location>
</feature>
<keyword evidence="2 5" id="KW-0812">Transmembrane</keyword>
<protein>
    <recommendedName>
        <fullName evidence="8">Manganese efflux pump MntP</fullName>
    </recommendedName>
</protein>
<dbReference type="Pfam" id="PF02659">
    <property type="entry name" value="Mntp"/>
    <property type="match status" value="1"/>
</dbReference>
<dbReference type="PANTHER" id="PTHR35529">
    <property type="entry name" value="MANGANESE EFFLUX PUMP MNTP-RELATED"/>
    <property type="match status" value="1"/>
</dbReference>
<dbReference type="HOGENOM" id="CLU_096410_1_2_9"/>
<gene>
    <name evidence="6" type="ordered locus">TC41_2348</name>
</gene>
<dbReference type="KEGG" id="aad:TC41_2348"/>
<evidence type="ECO:0000256" key="1">
    <source>
        <dbReference type="ARBA" id="ARBA00022475"/>
    </source>
</evidence>
<reference evidence="7" key="2">
    <citation type="submission" date="2011-06" db="EMBL/GenBank/DDBJ databases">
        <title>The complete genome sequence of Alicyclobacillus acidocaldarius sp. Tc-4-1.</title>
        <authorList>
            <person name="Chen Y."/>
            <person name="He Y."/>
            <person name="Dong Z."/>
            <person name="Hu S."/>
        </authorList>
    </citation>
    <scope>NUCLEOTIDE SEQUENCE [LARGE SCALE GENOMIC DNA]</scope>
    <source>
        <strain evidence="7">Tc-4-1</strain>
    </source>
</reference>
<evidence type="ECO:0000313" key="6">
    <source>
        <dbReference type="EMBL" id="AEJ44249.1"/>
    </source>
</evidence>
<feature type="transmembrane region" description="Helical" evidence="5">
    <location>
        <begin position="48"/>
        <end position="66"/>
    </location>
</feature>
<dbReference type="eggNOG" id="COG1971">
    <property type="taxonomic scope" value="Bacteria"/>
</dbReference>
<dbReference type="STRING" id="1048834.TC41_2348"/>
<evidence type="ECO:0008006" key="8">
    <source>
        <dbReference type="Google" id="ProtNLM"/>
    </source>
</evidence>
<keyword evidence="1" id="KW-1003">Cell membrane</keyword>
<feature type="transmembrane region" description="Helical" evidence="5">
    <location>
        <begin position="78"/>
        <end position="95"/>
    </location>
</feature>
<keyword evidence="3 5" id="KW-1133">Transmembrane helix</keyword>
<dbReference type="PATRIC" id="fig|1048834.4.peg.2223"/>
<organism evidence="6 7">
    <name type="scientific">Alicyclobacillus acidocaldarius (strain Tc-4-1)</name>
    <name type="common">Bacillus acidocaldarius</name>
    <dbReference type="NCBI Taxonomy" id="1048834"/>
    <lineage>
        <taxon>Bacteria</taxon>
        <taxon>Bacillati</taxon>
        <taxon>Bacillota</taxon>
        <taxon>Bacilli</taxon>
        <taxon>Bacillales</taxon>
        <taxon>Alicyclobacillaceae</taxon>
        <taxon>Alicyclobacillus</taxon>
    </lineage>
</organism>
<feature type="transmembrane region" description="Helical" evidence="5">
    <location>
        <begin position="174"/>
        <end position="191"/>
    </location>
</feature>
<dbReference type="InterPro" id="IPR003810">
    <property type="entry name" value="Mntp/YtaF"/>
</dbReference>
<dbReference type="AlphaFoldDB" id="F8IGG9"/>
<accession>F8IGG9</accession>
<dbReference type="Proteomes" id="UP000000292">
    <property type="component" value="Chromosome"/>
</dbReference>
<sequence>MYLDAVWRGWDGVLTQLLLIGLGIGLDNGLAAVGLGASGLSRRAQWRVAILFAIFEAWMPVLGIWVGREVASVLGRSAHIVGIALLALLGLYSLFKRREDEDEMDAVERARGLQIILLAIALSIDNLTVGFSLGMMRAPLAFAGVVFGTVSFLLTVAGLEAGRFLASRLEHLPAERLTGLVLLAVAGWMAAMA</sequence>
<feature type="transmembrane region" description="Helical" evidence="5">
    <location>
        <begin position="140"/>
        <end position="162"/>
    </location>
</feature>
<keyword evidence="4 5" id="KW-0472">Membrane</keyword>
<reference evidence="6 7" key="1">
    <citation type="journal article" date="2011" name="J. Bacteriol.">
        <title>Complete Genome Sequence of Alicyclobacillus acidocaldarius Strain Tc-4-1.</title>
        <authorList>
            <person name="Chen Y."/>
            <person name="He Y."/>
            <person name="Zhang B."/>
            <person name="Yang J."/>
            <person name="Li W."/>
            <person name="Dong Z."/>
            <person name="Hu S."/>
        </authorList>
    </citation>
    <scope>NUCLEOTIDE SEQUENCE [LARGE SCALE GENOMIC DNA]</scope>
    <source>
        <strain evidence="6 7">Tc-4-1</strain>
    </source>
</reference>